<dbReference type="Proteomes" id="UP000189733">
    <property type="component" value="Unassembled WGS sequence"/>
</dbReference>
<gene>
    <name evidence="2" type="ORF">SAMN02745702_01004</name>
</gene>
<dbReference type="EMBL" id="FUYA01000002">
    <property type="protein sequence ID" value="SKA68471.1"/>
    <property type="molecule type" value="Genomic_DNA"/>
</dbReference>
<accession>A0A1T4VVE4</accession>
<keyword evidence="1" id="KW-0472">Membrane</keyword>
<dbReference type="RefSeq" id="WP_078684298.1">
    <property type="nucleotide sequence ID" value="NZ_FUYA01000002.1"/>
</dbReference>
<evidence type="ECO:0000313" key="3">
    <source>
        <dbReference type="Proteomes" id="UP000189733"/>
    </source>
</evidence>
<keyword evidence="1" id="KW-0812">Transmembrane</keyword>
<dbReference type="STRING" id="1121442.SAMN02745702_01004"/>
<protein>
    <submittedName>
        <fullName evidence="2">Uncharacterized protein</fullName>
    </submittedName>
</protein>
<reference evidence="2 3" key="1">
    <citation type="submission" date="2017-02" db="EMBL/GenBank/DDBJ databases">
        <authorList>
            <person name="Peterson S.W."/>
        </authorList>
    </citation>
    <scope>NUCLEOTIDE SEQUENCE [LARGE SCALE GENOMIC DNA]</scope>
    <source>
        <strain evidence="2 3">DSM 18034</strain>
    </source>
</reference>
<dbReference type="AlphaFoldDB" id="A0A1T4VVE4"/>
<evidence type="ECO:0000256" key="1">
    <source>
        <dbReference type="SAM" id="Phobius"/>
    </source>
</evidence>
<sequence length="86" mass="8846">MMNSVALVLGGCALAVGSLLHGVLFVLLFSGVVYTGGNLMPKPKHRSGRFFPGSAFSRHAKLAVPAFLVLCVDVALVAVALKHAGA</sequence>
<keyword evidence="1" id="KW-1133">Transmembrane helix</keyword>
<proteinExistence type="predicted"/>
<organism evidence="2 3">
    <name type="scientific">Desulfobaculum bizertense DSM 18034</name>
    <dbReference type="NCBI Taxonomy" id="1121442"/>
    <lineage>
        <taxon>Bacteria</taxon>
        <taxon>Pseudomonadati</taxon>
        <taxon>Thermodesulfobacteriota</taxon>
        <taxon>Desulfovibrionia</taxon>
        <taxon>Desulfovibrionales</taxon>
        <taxon>Desulfovibrionaceae</taxon>
        <taxon>Desulfobaculum</taxon>
    </lineage>
</organism>
<feature type="transmembrane region" description="Helical" evidence="1">
    <location>
        <begin position="62"/>
        <end position="81"/>
    </location>
</feature>
<keyword evidence="3" id="KW-1185">Reference proteome</keyword>
<name>A0A1T4VVE4_9BACT</name>
<evidence type="ECO:0000313" key="2">
    <source>
        <dbReference type="EMBL" id="SKA68471.1"/>
    </source>
</evidence>